<dbReference type="PRINTS" id="PR00081">
    <property type="entry name" value="GDHRDH"/>
</dbReference>
<comment type="similarity">
    <text evidence="1">Belongs to the short-chain dehydrogenases/reductases (SDR) family.</text>
</comment>
<organism evidence="3 4">
    <name type="scientific">Cladophialophora psammophila CBS 110553</name>
    <dbReference type="NCBI Taxonomy" id="1182543"/>
    <lineage>
        <taxon>Eukaryota</taxon>
        <taxon>Fungi</taxon>
        <taxon>Dikarya</taxon>
        <taxon>Ascomycota</taxon>
        <taxon>Pezizomycotina</taxon>
        <taxon>Eurotiomycetes</taxon>
        <taxon>Chaetothyriomycetidae</taxon>
        <taxon>Chaetothyriales</taxon>
        <taxon>Herpotrichiellaceae</taxon>
        <taxon>Cladophialophora</taxon>
    </lineage>
</organism>
<gene>
    <name evidence="3" type="ORF">A1O5_12466</name>
</gene>
<dbReference type="GO" id="GO:0016491">
    <property type="term" value="F:oxidoreductase activity"/>
    <property type="evidence" value="ECO:0007669"/>
    <property type="project" value="UniProtKB-KW"/>
</dbReference>
<keyword evidence="2" id="KW-0560">Oxidoreductase</keyword>
<dbReference type="Pfam" id="PF13561">
    <property type="entry name" value="adh_short_C2"/>
    <property type="match status" value="1"/>
</dbReference>
<protein>
    <recommendedName>
        <fullName evidence="5">3-oxoacyl-[acyl-carrier protein] reductase</fullName>
    </recommendedName>
</protein>
<sequence length="183" mass="19499">MQLLLFRGSGPGELFATATDVTDPEQAQSWVQRTVQKFGKVDSAANLAGVVGRGTHLTPTAGLEDDDWDFVIGVNLTGIMHSMRVRGYVNNAPYVASKHGVVGLTRPAAKECGARGIRVNAIAPGLIDAPILHKVAAVRGRIMDFEHAIKGWGTTHEIAELVVWLLSDSTKFISGSVQVIDGA</sequence>
<dbReference type="OrthoDB" id="1669814at2759"/>
<dbReference type="InterPro" id="IPR002347">
    <property type="entry name" value="SDR_fam"/>
</dbReference>
<evidence type="ECO:0000313" key="3">
    <source>
        <dbReference type="EMBL" id="EXJ57676.1"/>
    </source>
</evidence>
<dbReference type="InterPro" id="IPR036291">
    <property type="entry name" value="NAD(P)-bd_dom_sf"/>
</dbReference>
<evidence type="ECO:0008006" key="5">
    <source>
        <dbReference type="Google" id="ProtNLM"/>
    </source>
</evidence>
<evidence type="ECO:0000256" key="2">
    <source>
        <dbReference type="ARBA" id="ARBA00023002"/>
    </source>
</evidence>
<dbReference type="EMBL" id="AMGX01000034">
    <property type="protein sequence ID" value="EXJ57676.1"/>
    <property type="molecule type" value="Genomic_DNA"/>
</dbReference>
<comment type="caution">
    <text evidence="3">The sequence shown here is derived from an EMBL/GenBank/DDBJ whole genome shotgun (WGS) entry which is preliminary data.</text>
</comment>
<dbReference type="RefSeq" id="XP_007751225.1">
    <property type="nucleotide sequence ID" value="XM_007753035.1"/>
</dbReference>
<dbReference type="CDD" id="cd05233">
    <property type="entry name" value="SDR_c"/>
    <property type="match status" value="1"/>
</dbReference>
<dbReference type="STRING" id="1182543.W9VZJ2"/>
<dbReference type="Gene3D" id="3.40.50.720">
    <property type="entry name" value="NAD(P)-binding Rossmann-like Domain"/>
    <property type="match status" value="2"/>
</dbReference>
<keyword evidence="4" id="KW-1185">Reference proteome</keyword>
<dbReference type="PANTHER" id="PTHR24321">
    <property type="entry name" value="DEHYDROGENASES, SHORT CHAIN"/>
    <property type="match status" value="1"/>
</dbReference>
<reference evidence="3 4" key="1">
    <citation type="submission" date="2013-03" db="EMBL/GenBank/DDBJ databases">
        <title>The Genome Sequence of Cladophialophora psammophila CBS 110553.</title>
        <authorList>
            <consortium name="The Broad Institute Genomics Platform"/>
            <person name="Cuomo C."/>
            <person name="de Hoog S."/>
            <person name="Gorbushina A."/>
            <person name="Walker B."/>
            <person name="Young S.K."/>
            <person name="Zeng Q."/>
            <person name="Gargeya S."/>
            <person name="Fitzgerald M."/>
            <person name="Haas B."/>
            <person name="Abouelleil A."/>
            <person name="Allen A.W."/>
            <person name="Alvarado L."/>
            <person name="Arachchi H.M."/>
            <person name="Berlin A.M."/>
            <person name="Chapman S.B."/>
            <person name="Gainer-Dewar J."/>
            <person name="Goldberg J."/>
            <person name="Griggs A."/>
            <person name="Gujja S."/>
            <person name="Hansen M."/>
            <person name="Howarth C."/>
            <person name="Imamovic A."/>
            <person name="Ireland A."/>
            <person name="Larimer J."/>
            <person name="McCowan C."/>
            <person name="Murphy C."/>
            <person name="Pearson M."/>
            <person name="Poon T.W."/>
            <person name="Priest M."/>
            <person name="Roberts A."/>
            <person name="Saif S."/>
            <person name="Shea T."/>
            <person name="Sisk P."/>
            <person name="Sykes S."/>
            <person name="Wortman J."/>
            <person name="Nusbaum C."/>
            <person name="Birren B."/>
        </authorList>
    </citation>
    <scope>NUCLEOTIDE SEQUENCE [LARGE SCALE GENOMIC DNA]</scope>
    <source>
        <strain evidence="3 4">CBS 110553</strain>
    </source>
</reference>
<proteinExistence type="inferred from homology"/>
<dbReference type="Pfam" id="PF00106">
    <property type="entry name" value="adh_short"/>
    <property type="match status" value="1"/>
</dbReference>
<dbReference type="HOGENOM" id="CLU_010194_1_3_1"/>
<accession>W9VZJ2</accession>
<dbReference type="Proteomes" id="UP000019471">
    <property type="component" value="Unassembled WGS sequence"/>
</dbReference>
<dbReference type="PANTHER" id="PTHR24321:SF8">
    <property type="entry name" value="ESTRADIOL 17-BETA-DEHYDROGENASE 8-RELATED"/>
    <property type="match status" value="1"/>
</dbReference>
<evidence type="ECO:0000313" key="4">
    <source>
        <dbReference type="Proteomes" id="UP000019471"/>
    </source>
</evidence>
<dbReference type="GeneID" id="19197152"/>
<dbReference type="AlphaFoldDB" id="W9VZJ2"/>
<dbReference type="eggNOG" id="KOG0725">
    <property type="taxonomic scope" value="Eukaryota"/>
</dbReference>
<name>W9VZJ2_9EURO</name>
<dbReference type="SUPFAM" id="SSF51735">
    <property type="entry name" value="NAD(P)-binding Rossmann-fold domains"/>
    <property type="match status" value="1"/>
</dbReference>
<evidence type="ECO:0000256" key="1">
    <source>
        <dbReference type="ARBA" id="ARBA00006484"/>
    </source>
</evidence>